<sequence length="343" mass="38196">MYVWSVGSYYGPMFWGFFFGTSLVGTTIVQAYIYYTRSSDRWTLQSVVAILLILDITTTALMAVTIFHYFLINFGDDSAFLGIPDPWIIENGVTALITFIAQVFFASRIFMVTRQYAIFSPYDKIIPGVIIFFALGGLAACGVRTNYIATLSVYGLSGRNMQIVFSIEEACGVISDLLSTMSLCYILASARGRIPRKSRLRSLFFFILNRGILVTIVQTGMLIAYLSAPLFLYWTPFQMLKSKLYTNTLLAMLNSRGEGQSWSTAHTLHLRQSVAPTPIFTLPVSNNQSRNPDAEKALEKDERDKDNIINSDARRSRRSPSIGGAYLSGTNGHPSNTSSSIVE</sequence>
<keyword evidence="2" id="KW-1185">Reference proteome</keyword>
<comment type="caution">
    <text evidence="1">The sequence shown here is derived from an EMBL/GenBank/DDBJ whole genome shotgun (WGS) entry which is preliminary data.</text>
</comment>
<protein>
    <submittedName>
        <fullName evidence="1">Uncharacterized protein</fullName>
    </submittedName>
</protein>
<proteinExistence type="predicted"/>
<evidence type="ECO:0000313" key="1">
    <source>
        <dbReference type="EMBL" id="KAH7914096.1"/>
    </source>
</evidence>
<organism evidence="1 2">
    <name type="scientific">Hygrophoropsis aurantiaca</name>
    <dbReference type="NCBI Taxonomy" id="72124"/>
    <lineage>
        <taxon>Eukaryota</taxon>
        <taxon>Fungi</taxon>
        <taxon>Dikarya</taxon>
        <taxon>Basidiomycota</taxon>
        <taxon>Agaricomycotina</taxon>
        <taxon>Agaricomycetes</taxon>
        <taxon>Agaricomycetidae</taxon>
        <taxon>Boletales</taxon>
        <taxon>Coniophorineae</taxon>
        <taxon>Hygrophoropsidaceae</taxon>
        <taxon>Hygrophoropsis</taxon>
    </lineage>
</organism>
<dbReference type="EMBL" id="MU267619">
    <property type="protein sequence ID" value="KAH7914096.1"/>
    <property type="molecule type" value="Genomic_DNA"/>
</dbReference>
<gene>
    <name evidence="1" type="ORF">BJ138DRAFT_1110906</name>
</gene>
<dbReference type="Proteomes" id="UP000790377">
    <property type="component" value="Unassembled WGS sequence"/>
</dbReference>
<reference evidence="1" key="1">
    <citation type="journal article" date="2021" name="New Phytol.">
        <title>Evolutionary innovations through gain and loss of genes in the ectomycorrhizal Boletales.</title>
        <authorList>
            <person name="Wu G."/>
            <person name="Miyauchi S."/>
            <person name="Morin E."/>
            <person name="Kuo A."/>
            <person name="Drula E."/>
            <person name="Varga T."/>
            <person name="Kohler A."/>
            <person name="Feng B."/>
            <person name="Cao Y."/>
            <person name="Lipzen A."/>
            <person name="Daum C."/>
            <person name="Hundley H."/>
            <person name="Pangilinan J."/>
            <person name="Johnson J."/>
            <person name="Barry K."/>
            <person name="LaButti K."/>
            <person name="Ng V."/>
            <person name="Ahrendt S."/>
            <person name="Min B."/>
            <person name="Choi I.G."/>
            <person name="Park H."/>
            <person name="Plett J.M."/>
            <person name="Magnuson J."/>
            <person name="Spatafora J.W."/>
            <person name="Nagy L.G."/>
            <person name="Henrissat B."/>
            <person name="Grigoriev I.V."/>
            <person name="Yang Z.L."/>
            <person name="Xu J."/>
            <person name="Martin F.M."/>
        </authorList>
    </citation>
    <scope>NUCLEOTIDE SEQUENCE</scope>
    <source>
        <strain evidence="1">ATCC 28755</strain>
    </source>
</reference>
<name>A0ACB8AL44_9AGAM</name>
<accession>A0ACB8AL44</accession>
<evidence type="ECO:0000313" key="2">
    <source>
        <dbReference type="Proteomes" id="UP000790377"/>
    </source>
</evidence>